<dbReference type="InterPro" id="IPR027417">
    <property type="entry name" value="P-loop_NTPase"/>
</dbReference>
<dbReference type="GO" id="GO:0016887">
    <property type="term" value="F:ATP hydrolysis activity"/>
    <property type="evidence" value="ECO:0007669"/>
    <property type="project" value="InterPro"/>
</dbReference>
<proteinExistence type="predicted"/>
<dbReference type="Gene3D" id="3.40.50.300">
    <property type="entry name" value="P-loop containing nucleotide triphosphate hydrolases"/>
    <property type="match status" value="1"/>
</dbReference>
<accession>A0A4R0IEL1</accession>
<keyword evidence="4" id="KW-1278">Translocase</keyword>
<dbReference type="Pfam" id="PF00005">
    <property type="entry name" value="ABC_tran"/>
    <property type="match status" value="1"/>
</dbReference>
<reference evidence="6 7" key="1">
    <citation type="submission" date="2019-02" db="EMBL/GenBank/DDBJ databases">
        <title>Kribbella capetownensis sp. nov. and Kribbella speibonae sp. nov., isolated from soil.</title>
        <authorList>
            <person name="Curtis S.M."/>
            <person name="Norton I."/>
            <person name="Everest G.J."/>
            <person name="Meyers P.R."/>
        </authorList>
    </citation>
    <scope>NUCLEOTIDE SEQUENCE [LARGE SCALE GENOMIC DNA]</scope>
    <source>
        <strain evidence="6 7">YM55</strain>
    </source>
</reference>
<evidence type="ECO:0000313" key="7">
    <source>
        <dbReference type="Proteomes" id="UP000294225"/>
    </source>
</evidence>
<name>A0A4R0IEL1_9ACTN</name>
<organism evidence="6 7">
    <name type="scientific">Kribbella speibonae</name>
    <dbReference type="NCBI Taxonomy" id="1572660"/>
    <lineage>
        <taxon>Bacteria</taxon>
        <taxon>Bacillati</taxon>
        <taxon>Actinomycetota</taxon>
        <taxon>Actinomycetes</taxon>
        <taxon>Propionibacteriales</taxon>
        <taxon>Kribbellaceae</taxon>
        <taxon>Kribbella</taxon>
    </lineage>
</organism>
<dbReference type="InterPro" id="IPR017871">
    <property type="entry name" value="ABC_transporter-like_CS"/>
</dbReference>
<dbReference type="SMART" id="SM00382">
    <property type="entry name" value="AAA"/>
    <property type="match status" value="1"/>
</dbReference>
<evidence type="ECO:0000256" key="2">
    <source>
        <dbReference type="ARBA" id="ARBA00022741"/>
    </source>
</evidence>
<dbReference type="GO" id="GO:0005524">
    <property type="term" value="F:ATP binding"/>
    <property type="evidence" value="ECO:0007669"/>
    <property type="project" value="UniProtKB-KW"/>
</dbReference>
<dbReference type="PANTHER" id="PTHR42794">
    <property type="entry name" value="HEMIN IMPORT ATP-BINDING PROTEIN HMUV"/>
    <property type="match status" value="1"/>
</dbReference>
<dbReference type="AlphaFoldDB" id="A0A4R0IEL1"/>
<dbReference type="InterPro" id="IPR003439">
    <property type="entry name" value="ABC_transporter-like_ATP-bd"/>
</dbReference>
<keyword evidence="3 6" id="KW-0067">ATP-binding</keyword>
<gene>
    <name evidence="6" type="ORF">E0H92_38190</name>
</gene>
<protein>
    <submittedName>
        <fullName evidence="6">Heme ABC transporter ATP-binding protein</fullName>
    </submittedName>
</protein>
<dbReference type="PANTHER" id="PTHR42794:SF1">
    <property type="entry name" value="HEMIN IMPORT ATP-BINDING PROTEIN HMUV"/>
    <property type="match status" value="1"/>
</dbReference>
<dbReference type="PROSITE" id="PS00211">
    <property type="entry name" value="ABC_TRANSPORTER_1"/>
    <property type="match status" value="1"/>
</dbReference>
<comment type="caution">
    <text evidence="6">The sequence shown here is derived from an EMBL/GenBank/DDBJ whole genome shotgun (WGS) entry which is preliminary data.</text>
</comment>
<dbReference type="FunFam" id="3.40.50.300:FF:000134">
    <property type="entry name" value="Iron-enterobactin ABC transporter ATP-binding protein"/>
    <property type="match status" value="1"/>
</dbReference>
<sequence length="271" mass="29076">MRHRLPQRLEPGTTIAEVRGVHLSFGAAPILADVTLEVRTGEVLALVGPNGAGKSTLLGVLTGDHAPDRGDVLLDRQPLRHWSAAEQAMRRAVMMQQATISFPFTVGQIVAMGRSPWYGTDRAADDDRAIQESIGIADVGAFTDRVFSSLSGGERARVSLARALAQRCQLLLLDEPTAALDLHHQETVLQLARDRAAAGDAVVVVLHDLNLAAGYADQVAVLSRGSLAAYGSPAPTLTAGLLTEVYRHQIEVWPHPHTTTPVILPAREYAE</sequence>
<dbReference type="CDD" id="cd03214">
    <property type="entry name" value="ABC_Iron-Siderophores_B12_Hemin"/>
    <property type="match status" value="1"/>
</dbReference>
<evidence type="ECO:0000256" key="1">
    <source>
        <dbReference type="ARBA" id="ARBA00022448"/>
    </source>
</evidence>
<dbReference type="PROSITE" id="PS50893">
    <property type="entry name" value="ABC_TRANSPORTER_2"/>
    <property type="match status" value="1"/>
</dbReference>
<evidence type="ECO:0000259" key="5">
    <source>
        <dbReference type="PROSITE" id="PS50893"/>
    </source>
</evidence>
<dbReference type="Proteomes" id="UP000294225">
    <property type="component" value="Unassembled WGS sequence"/>
</dbReference>
<feature type="domain" description="ABC transporter" evidence="5">
    <location>
        <begin position="16"/>
        <end position="249"/>
    </location>
</feature>
<evidence type="ECO:0000256" key="4">
    <source>
        <dbReference type="ARBA" id="ARBA00022967"/>
    </source>
</evidence>
<keyword evidence="2" id="KW-0547">Nucleotide-binding</keyword>
<dbReference type="RefSeq" id="WP_131499721.1">
    <property type="nucleotide sequence ID" value="NZ_SJKC01000007.1"/>
</dbReference>
<dbReference type="SUPFAM" id="SSF52540">
    <property type="entry name" value="P-loop containing nucleoside triphosphate hydrolases"/>
    <property type="match status" value="1"/>
</dbReference>
<dbReference type="EMBL" id="SJKC01000007">
    <property type="protein sequence ID" value="TCC30929.1"/>
    <property type="molecule type" value="Genomic_DNA"/>
</dbReference>
<keyword evidence="1" id="KW-0813">Transport</keyword>
<evidence type="ECO:0000256" key="3">
    <source>
        <dbReference type="ARBA" id="ARBA00022840"/>
    </source>
</evidence>
<dbReference type="NCBIfam" id="NF010068">
    <property type="entry name" value="PRK13548.1"/>
    <property type="match status" value="1"/>
</dbReference>
<dbReference type="InterPro" id="IPR003593">
    <property type="entry name" value="AAA+_ATPase"/>
</dbReference>
<evidence type="ECO:0000313" key="6">
    <source>
        <dbReference type="EMBL" id="TCC30929.1"/>
    </source>
</evidence>